<sequence length="150" mass="17102">MESKTYVLEKMKEVGLRAAESLQKAAPELDGTAIIDREADIPDFNPDKHQYLNWTIGTCVRDGGQVWKLLQPYDSTIYKDHPKDMRAQWGLCHTKNPLKAKPYVEPLGQSGMYMKDECCIASDGKTYKSKIDNNVWEPTGYPDGWEEVVM</sequence>
<organism evidence="1">
    <name type="scientific">Siphoviridae sp. ctnNB1</name>
    <dbReference type="NCBI Taxonomy" id="2825660"/>
    <lineage>
        <taxon>Viruses</taxon>
        <taxon>Duplodnaviria</taxon>
        <taxon>Heunggongvirae</taxon>
        <taxon>Uroviricota</taxon>
        <taxon>Caudoviricetes</taxon>
    </lineage>
</organism>
<dbReference type="EMBL" id="BK016146">
    <property type="protein sequence ID" value="DAF98387.1"/>
    <property type="molecule type" value="Genomic_DNA"/>
</dbReference>
<name>A0A8S5UVB5_9CAUD</name>
<proteinExistence type="predicted"/>
<protein>
    <submittedName>
        <fullName evidence="1">Uncharacterized protein</fullName>
    </submittedName>
</protein>
<evidence type="ECO:0000313" key="1">
    <source>
        <dbReference type="EMBL" id="DAF98387.1"/>
    </source>
</evidence>
<accession>A0A8S5UVB5</accession>
<reference evidence="1" key="1">
    <citation type="journal article" date="2021" name="Proc. Natl. Acad. Sci. U.S.A.">
        <title>A Catalog of Tens of Thousands of Viruses from Human Metagenomes Reveals Hidden Associations with Chronic Diseases.</title>
        <authorList>
            <person name="Tisza M.J."/>
            <person name="Buck C.B."/>
        </authorList>
    </citation>
    <scope>NUCLEOTIDE SEQUENCE</scope>
    <source>
        <strain evidence="1">CtnNB1</strain>
    </source>
</reference>